<sequence>MAFYSGKNGLTRKLQQHDGAVEFQLKDRVRINNVPCVVYEARRYNPDGGWEFVGRVEVEAGRDVMNRVSDRYDFLGHGVDQTGHNLTPVFVRM</sequence>
<reference evidence="1" key="1">
    <citation type="submission" date="2018-10" db="EMBL/GenBank/DDBJ databases">
        <authorList>
            <person name="Plewniak F."/>
        </authorList>
    </citation>
    <scope>NUCLEOTIDE SEQUENCE</scope>
</reference>
<dbReference type="EMBL" id="UOYP01000059">
    <property type="protein sequence ID" value="VAY86904.1"/>
    <property type="molecule type" value="Genomic_DNA"/>
</dbReference>
<accession>A0A3P3ZLR1</accession>
<protein>
    <submittedName>
        <fullName evidence="1">Uncharacterized protein</fullName>
    </submittedName>
</protein>
<evidence type="ECO:0000313" key="1">
    <source>
        <dbReference type="EMBL" id="VAY86904.1"/>
    </source>
</evidence>
<name>A0A3P3ZLR1_9ZZZZ</name>
<organism evidence="1">
    <name type="scientific">mine drainage metagenome</name>
    <dbReference type="NCBI Taxonomy" id="410659"/>
    <lineage>
        <taxon>unclassified sequences</taxon>
        <taxon>metagenomes</taxon>
        <taxon>ecological metagenomes</taxon>
    </lineage>
</organism>
<gene>
    <name evidence="1" type="ORF">CARN8_1510002</name>
</gene>
<proteinExistence type="predicted"/>
<dbReference type="AlphaFoldDB" id="A0A3P3ZLR1"/>